<proteinExistence type="predicted"/>
<evidence type="ECO:0000256" key="1">
    <source>
        <dbReference type="SAM" id="MobiDB-lite"/>
    </source>
</evidence>
<dbReference type="KEGG" id="pste:PSTEL_17260"/>
<evidence type="ECO:0000313" key="2">
    <source>
        <dbReference type="EMBL" id="AIQ64587.1"/>
    </source>
</evidence>
<accession>A0A089LUK0</accession>
<dbReference type="RefSeq" id="WP_038696972.1">
    <property type="nucleotide sequence ID" value="NZ_CP009286.1"/>
</dbReference>
<organism evidence="2 3">
    <name type="scientific">Paenibacillus stellifer</name>
    <dbReference type="NCBI Taxonomy" id="169760"/>
    <lineage>
        <taxon>Bacteria</taxon>
        <taxon>Bacillati</taxon>
        <taxon>Bacillota</taxon>
        <taxon>Bacilli</taxon>
        <taxon>Bacillales</taxon>
        <taxon>Paenibacillaceae</taxon>
        <taxon>Paenibacillus</taxon>
    </lineage>
</organism>
<gene>
    <name evidence="2" type="ORF">PSTEL_17260</name>
</gene>
<evidence type="ECO:0000313" key="3">
    <source>
        <dbReference type="Proteomes" id="UP000029507"/>
    </source>
</evidence>
<feature type="region of interest" description="Disordered" evidence="1">
    <location>
        <begin position="26"/>
        <end position="60"/>
    </location>
</feature>
<protein>
    <submittedName>
        <fullName evidence="2">Uncharacterized protein</fullName>
    </submittedName>
</protein>
<keyword evidence="3" id="KW-1185">Reference proteome</keyword>
<dbReference type="EMBL" id="CP009286">
    <property type="protein sequence ID" value="AIQ64587.1"/>
    <property type="molecule type" value="Genomic_DNA"/>
</dbReference>
<reference evidence="2 3" key="1">
    <citation type="submission" date="2014-08" db="EMBL/GenBank/DDBJ databases">
        <title>Comparative genomics of the Paenibacillus odorifer group.</title>
        <authorList>
            <person name="den Bakker H.C."/>
            <person name="Tsai Y.-C."/>
            <person name="Martin N."/>
            <person name="Korlach J."/>
            <person name="Wiedmann M."/>
        </authorList>
    </citation>
    <scope>NUCLEOTIDE SEQUENCE [LARGE SCALE GENOMIC DNA]</scope>
    <source>
        <strain evidence="2 3">DSM 14472</strain>
    </source>
</reference>
<dbReference type="OrthoDB" id="2627975at2"/>
<name>A0A089LUK0_9BACL</name>
<dbReference type="HOGENOM" id="CLU_206576_0_0_9"/>
<dbReference type="Proteomes" id="UP000029507">
    <property type="component" value="Chromosome"/>
</dbReference>
<dbReference type="AlphaFoldDB" id="A0A089LUK0"/>
<sequence length="60" mass="7147">MTEDKQLEQHREELEQQTEIMRDFIEDKTGIPKRRGPVSEETGRVPDMQNHMTAVHNRQD</sequence>